<feature type="non-terminal residue" evidence="5">
    <location>
        <position position="346"/>
    </location>
</feature>
<evidence type="ECO:0000256" key="1">
    <source>
        <dbReference type="ARBA" id="ARBA00013201"/>
    </source>
</evidence>
<name>A0A7C8I086_9PLEO</name>
<evidence type="ECO:0000256" key="3">
    <source>
        <dbReference type="ARBA" id="ARBA00022963"/>
    </source>
</evidence>
<accession>A0A7C8I086</accession>
<organism evidence="5 6">
    <name type="scientific">Massariosphaeria phaeospora</name>
    <dbReference type="NCBI Taxonomy" id="100035"/>
    <lineage>
        <taxon>Eukaryota</taxon>
        <taxon>Fungi</taxon>
        <taxon>Dikarya</taxon>
        <taxon>Ascomycota</taxon>
        <taxon>Pezizomycotina</taxon>
        <taxon>Dothideomycetes</taxon>
        <taxon>Pleosporomycetidae</taxon>
        <taxon>Pleosporales</taxon>
        <taxon>Pleosporales incertae sedis</taxon>
        <taxon>Massariosphaeria</taxon>
    </lineage>
</organism>
<keyword evidence="6" id="KW-1185">Reference proteome</keyword>
<evidence type="ECO:0000256" key="4">
    <source>
        <dbReference type="ARBA" id="ARBA00023098"/>
    </source>
</evidence>
<feature type="non-terminal residue" evidence="5">
    <location>
        <position position="1"/>
    </location>
</feature>
<keyword evidence="3" id="KW-0442">Lipid degradation</keyword>
<dbReference type="PANTHER" id="PTHR10272:SF14">
    <property type="entry name" value="PAF ACETYLHYDROLASE FAMILY PROTEIN"/>
    <property type="match status" value="1"/>
</dbReference>
<dbReference type="SUPFAM" id="SSF53474">
    <property type="entry name" value="alpha/beta-Hydrolases"/>
    <property type="match status" value="1"/>
</dbReference>
<dbReference type="Gene3D" id="3.40.50.1820">
    <property type="entry name" value="alpha/beta hydrolase"/>
    <property type="match status" value="1"/>
</dbReference>
<evidence type="ECO:0000256" key="2">
    <source>
        <dbReference type="ARBA" id="ARBA00022801"/>
    </source>
</evidence>
<keyword evidence="2 5" id="KW-0378">Hydrolase</keyword>
<evidence type="ECO:0000313" key="5">
    <source>
        <dbReference type="EMBL" id="KAF2867094.1"/>
    </source>
</evidence>
<dbReference type="EC" id="3.1.1.47" evidence="1"/>
<reference evidence="5 6" key="1">
    <citation type="submission" date="2020-01" db="EMBL/GenBank/DDBJ databases">
        <authorList>
            <consortium name="DOE Joint Genome Institute"/>
            <person name="Haridas S."/>
            <person name="Albert R."/>
            <person name="Binder M."/>
            <person name="Bloem J."/>
            <person name="Labutti K."/>
            <person name="Salamov A."/>
            <person name="Andreopoulos B."/>
            <person name="Baker S.E."/>
            <person name="Barry K."/>
            <person name="Bills G."/>
            <person name="Bluhm B.H."/>
            <person name="Cannon C."/>
            <person name="Castanera R."/>
            <person name="Culley D.E."/>
            <person name="Daum C."/>
            <person name="Ezra D."/>
            <person name="Gonzalez J.B."/>
            <person name="Henrissat B."/>
            <person name="Kuo A."/>
            <person name="Liang C."/>
            <person name="Lipzen A."/>
            <person name="Lutzoni F."/>
            <person name="Magnuson J."/>
            <person name="Mondo S."/>
            <person name="Nolan M."/>
            <person name="Ohm R."/>
            <person name="Pangilinan J."/>
            <person name="Park H.-J.H."/>
            <person name="Ramirez L."/>
            <person name="Alfaro M."/>
            <person name="Sun H."/>
            <person name="Tritt A."/>
            <person name="Yoshinaga Y."/>
            <person name="Zwiers L.-H.L."/>
            <person name="Turgeon B.G."/>
            <person name="Goodwin S.B."/>
            <person name="Spatafora J.W."/>
            <person name="Crous P.W."/>
            <person name="Grigoriev I.V."/>
        </authorList>
    </citation>
    <scope>NUCLEOTIDE SEQUENCE [LARGE SCALE GENOMIC DNA]</scope>
    <source>
        <strain evidence="5 6">CBS 611.86</strain>
    </source>
</reference>
<dbReference type="AlphaFoldDB" id="A0A7C8I086"/>
<protein>
    <recommendedName>
        <fullName evidence="1">1-alkyl-2-acetylglycerophosphocholine esterase</fullName>
        <ecNumber evidence="1">3.1.1.47</ecNumber>
    </recommendedName>
</protein>
<gene>
    <name evidence="5" type="ORF">BDV95DRAFT_463720</name>
</gene>
<sequence length="346" mass="37050">LLFTSSVLGKLVLPPPSGSYAVLHSSLKLTDHDRTDPYDPNHGKRNTMISLYYPIPHASCPRTCVTPYMPPTTASFVDAYASQFGAPNGTFGSIQMQVCCNTTSPASASTNVAQYPLVLFSPGLGATRLLYSALAQRLASEGYAVATMDHPFETMVVEYPDGSFTPGLNESYWLDPSAPDRLEHLLDVRVQDSQFVLSQLGRKAVAQALVPGATCGFNVHRAAFFGHSFGGATAVAAAMRDARIAGAFNMDGNQHGRLTDTAKPVVLFGRAAPDAHNRTTEATWRDAWAHLKGWKRELGLKDSGHNSFGDIPLLIKLGGVAIPAQAQLVLIGGADGGRTFEVVARY</sequence>
<comment type="caution">
    <text evidence="5">The sequence shown here is derived from an EMBL/GenBank/DDBJ whole genome shotgun (WGS) entry which is preliminary data.</text>
</comment>
<dbReference type="GO" id="GO:0016042">
    <property type="term" value="P:lipid catabolic process"/>
    <property type="evidence" value="ECO:0007669"/>
    <property type="project" value="UniProtKB-KW"/>
</dbReference>
<dbReference type="PANTHER" id="PTHR10272">
    <property type="entry name" value="PLATELET-ACTIVATING FACTOR ACETYLHYDROLASE"/>
    <property type="match status" value="1"/>
</dbReference>
<proteinExistence type="predicted"/>
<dbReference type="Proteomes" id="UP000481861">
    <property type="component" value="Unassembled WGS sequence"/>
</dbReference>
<evidence type="ECO:0000313" key="6">
    <source>
        <dbReference type="Proteomes" id="UP000481861"/>
    </source>
</evidence>
<dbReference type="EMBL" id="JAADJZ010000024">
    <property type="protein sequence ID" value="KAF2867094.1"/>
    <property type="molecule type" value="Genomic_DNA"/>
</dbReference>
<dbReference type="OrthoDB" id="2363873at2759"/>
<dbReference type="GO" id="GO:0003847">
    <property type="term" value="F:1-alkyl-2-acetylglycerophosphocholine esterase activity"/>
    <property type="evidence" value="ECO:0007669"/>
    <property type="project" value="UniProtKB-EC"/>
</dbReference>
<dbReference type="Pfam" id="PF03403">
    <property type="entry name" value="PAF-AH_p_II"/>
    <property type="match status" value="1"/>
</dbReference>
<keyword evidence="4" id="KW-0443">Lipid metabolism</keyword>
<dbReference type="InterPro" id="IPR029058">
    <property type="entry name" value="AB_hydrolase_fold"/>
</dbReference>